<reference evidence="1 2" key="1">
    <citation type="submission" date="2020-02" db="EMBL/GenBank/DDBJ databases">
        <title>Draft genome sequence of Haematococcus lacustris strain NIES-144.</title>
        <authorList>
            <person name="Morimoto D."/>
            <person name="Nakagawa S."/>
            <person name="Yoshida T."/>
            <person name="Sawayama S."/>
        </authorList>
    </citation>
    <scope>NUCLEOTIDE SEQUENCE [LARGE SCALE GENOMIC DNA]</scope>
    <source>
        <strain evidence="1 2">NIES-144</strain>
    </source>
</reference>
<protein>
    <submittedName>
        <fullName evidence="1">Uncharacterized protein</fullName>
    </submittedName>
</protein>
<gene>
    <name evidence="1" type="ORF">HaLaN_12777</name>
</gene>
<name>A0A699Z1G8_HAELA</name>
<comment type="caution">
    <text evidence="1">The sequence shown here is derived from an EMBL/GenBank/DDBJ whole genome shotgun (WGS) entry which is preliminary data.</text>
</comment>
<accession>A0A699Z1G8</accession>
<evidence type="ECO:0000313" key="1">
    <source>
        <dbReference type="EMBL" id="GFH16373.1"/>
    </source>
</evidence>
<dbReference type="AlphaFoldDB" id="A0A699Z1G8"/>
<organism evidence="1 2">
    <name type="scientific">Haematococcus lacustris</name>
    <name type="common">Green alga</name>
    <name type="synonym">Haematococcus pluvialis</name>
    <dbReference type="NCBI Taxonomy" id="44745"/>
    <lineage>
        <taxon>Eukaryota</taxon>
        <taxon>Viridiplantae</taxon>
        <taxon>Chlorophyta</taxon>
        <taxon>core chlorophytes</taxon>
        <taxon>Chlorophyceae</taxon>
        <taxon>CS clade</taxon>
        <taxon>Chlamydomonadales</taxon>
        <taxon>Haematococcaceae</taxon>
        <taxon>Haematococcus</taxon>
    </lineage>
</organism>
<sequence>MPSEGSSYMLKIYKAAKGRNDAMLEGLALALCSS</sequence>
<dbReference type="EMBL" id="BLLF01000986">
    <property type="protein sequence ID" value="GFH16373.1"/>
    <property type="molecule type" value="Genomic_DNA"/>
</dbReference>
<proteinExistence type="predicted"/>
<dbReference type="Proteomes" id="UP000485058">
    <property type="component" value="Unassembled WGS sequence"/>
</dbReference>
<keyword evidence="2" id="KW-1185">Reference proteome</keyword>
<evidence type="ECO:0000313" key="2">
    <source>
        <dbReference type="Proteomes" id="UP000485058"/>
    </source>
</evidence>
<feature type="non-terminal residue" evidence="1">
    <location>
        <position position="1"/>
    </location>
</feature>